<dbReference type="InterPro" id="IPR043137">
    <property type="entry name" value="GGT_ssub_C"/>
</dbReference>
<dbReference type="Gene3D" id="3.60.20.40">
    <property type="match status" value="1"/>
</dbReference>
<dbReference type="PRINTS" id="PR01210">
    <property type="entry name" value="GGTRANSPTASE"/>
</dbReference>
<dbReference type="AlphaFoldDB" id="A0A5C8HYG4"/>
<protein>
    <submittedName>
        <fullName evidence="1">Tyramine oxidase</fullName>
    </submittedName>
</protein>
<dbReference type="PANTHER" id="PTHR43881">
    <property type="entry name" value="GAMMA-GLUTAMYLTRANSPEPTIDASE (AFU_ORTHOLOGUE AFUA_4G13580)"/>
    <property type="match status" value="1"/>
</dbReference>
<comment type="caution">
    <text evidence="1">The sequence shown here is derived from an EMBL/GenBank/DDBJ whole genome shotgun (WGS) entry which is preliminary data.</text>
</comment>
<dbReference type="InterPro" id="IPR029055">
    <property type="entry name" value="Ntn_hydrolases_N"/>
</dbReference>
<reference evidence="1 2" key="1">
    <citation type="submission" date="2019-08" db="EMBL/GenBank/DDBJ databases">
        <authorList>
            <person name="Dong K."/>
        </authorList>
    </citation>
    <scope>NUCLEOTIDE SEQUENCE [LARGE SCALE GENOMIC DNA]</scope>
    <source>
        <strain evidence="1 2">JCM14558</strain>
    </source>
</reference>
<accession>A0A5C8HYG4</accession>
<name>A0A5C8HYG4_9MICO</name>
<evidence type="ECO:0000313" key="1">
    <source>
        <dbReference type="EMBL" id="TXK10051.1"/>
    </source>
</evidence>
<dbReference type="PANTHER" id="PTHR43881:SF1">
    <property type="entry name" value="GAMMA-GLUTAMYLTRANSPEPTIDASE (AFU_ORTHOLOGUE AFUA_4G13580)"/>
    <property type="match status" value="1"/>
</dbReference>
<proteinExistence type="predicted"/>
<dbReference type="InterPro" id="IPR052896">
    <property type="entry name" value="GGT-like_enzyme"/>
</dbReference>
<dbReference type="Pfam" id="PF01019">
    <property type="entry name" value="G_glu_transpept"/>
    <property type="match status" value="1"/>
</dbReference>
<keyword evidence="2" id="KW-1185">Reference proteome</keyword>
<dbReference type="SUPFAM" id="SSF56235">
    <property type="entry name" value="N-terminal nucleophile aminohydrolases (Ntn hydrolases)"/>
    <property type="match status" value="1"/>
</dbReference>
<evidence type="ECO:0000313" key="2">
    <source>
        <dbReference type="Proteomes" id="UP000321034"/>
    </source>
</evidence>
<gene>
    <name evidence="1" type="ORF">FVP77_14400</name>
</gene>
<sequence>MAVALAAPHRAAVIAGEQAIAAGGNALDAALAAAAMLTVVYPHQCAVGGDLIALVRDPSGATTAVIAAGTAPAAIETVSAEWEAVPRQGAHSVTVPGMVAGWEAIAALGAVHGLAPAFRRAADTAREGVTVSAGLARAIASRAEGILADPGLSAVFAPRGALLTDGDTYLQPALADTFDRLAEDPTDFYSGATADMLVEALRGAGGAHALADFAGYAPEMTPALSTDLDGRTWSVAPPPSAGALVPGVVSAGLDAEGNPDAAALVAASARGVAARGAHLGDPRMGPIDVDALLDLAAGAGSTVGESRASGDTASVAAIDDAGWAVTIVQSVYFTFGAGFLDPATGVLFHNRGSAFSTDPASPAAVRAGARPPHTLCPLIVEDAENLVVAGCQGGRAQPWILAQLFAARSSMREPFDALLARPRWIVGDVDLGFDRLTLAAEPGIVPEALDGARAAGIPVADLPALADVAGHVQLVRRRDGHLLDAASDPRADGVGVVTL</sequence>
<dbReference type="EMBL" id="VRSV01000002">
    <property type="protein sequence ID" value="TXK10051.1"/>
    <property type="molecule type" value="Genomic_DNA"/>
</dbReference>
<dbReference type="RefSeq" id="WP_147895249.1">
    <property type="nucleotide sequence ID" value="NZ_BAAANR010000001.1"/>
</dbReference>
<organism evidence="1 2">
    <name type="scientific">Microbacterium hatanonis</name>
    <dbReference type="NCBI Taxonomy" id="404366"/>
    <lineage>
        <taxon>Bacteria</taxon>
        <taxon>Bacillati</taxon>
        <taxon>Actinomycetota</taxon>
        <taxon>Actinomycetes</taxon>
        <taxon>Micrococcales</taxon>
        <taxon>Microbacteriaceae</taxon>
        <taxon>Microbacterium</taxon>
    </lineage>
</organism>
<dbReference type="Proteomes" id="UP000321034">
    <property type="component" value="Unassembled WGS sequence"/>
</dbReference>
<dbReference type="OrthoDB" id="9781342at2"/>